<dbReference type="Pfam" id="PF13041">
    <property type="entry name" value="PPR_2"/>
    <property type="match status" value="3"/>
</dbReference>
<dbReference type="PANTHER" id="PTHR47926">
    <property type="entry name" value="PENTATRICOPEPTIDE REPEAT-CONTAINING PROTEIN"/>
    <property type="match status" value="1"/>
</dbReference>
<dbReference type="NCBIfam" id="TIGR00756">
    <property type="entry name" value="PPR"/>
    <property type="match status" value="4"/>
</dbReference>
<dbReference type="InterPro" id="IPR057027">
    <property type="entry name" value="TPR_mt"/>
</dbReference>
<dbReference type="GO" id="GO:0009451">
    <property type="term" value="P:RNA modification"/>
    <property type="evidence" value="ECO:0007669"/>
    <property type="project" value="InterPro"/>
</dbReference>
<gene>
    <name evidence="4" type="ORF">FDP41_000940</name>
</gene>
<proteinExistence type="predicted"/>
<name>A0A6A5BRI4_NAEFO</name>
<dbReference type="PROSITE" id="PS51375">
    <property type="entry name" value="PPR"/>
    <property type="match status" value="4"/>
</dbReference>
<dbReference type="VEuPathDB" id="AmoebaDB:FDP41_000940"/>
<keyword evidence="5" id="KW-1185">Reference proteome</keyword>
<dbReference type="OrthoDB" id="185373at2759"/>
<evidence type="ECO:0000256" key="1">
    <source>
        <dbReference type="ARBA" id="ARBA00022737"/>
    </source>
</evidence>
<dbReference type="GO" id="GO:0003723">
    <property type="term" value="F:RNA binding"/>
    <property type="evidence" value="ECO:0007669"/>
    <property type="project" value="InterPro"/>
</dbReference>
<sequence>MLCETRRFFCAHSHGHQFYFSALIKGTKFIGNNTFVCFEKGRNPWLKQFSNERSSSTISNKASERNYSLNRKNEIKTLDQFFAQPKAFDAVSFINQKDLNFSEALRVYNAIKPQDKTINLVCAMIFNCQRNNQTKTMKDLLQLLVEKLENFKNVEQRKNQHVKDHTWNGVLTALCINSEYENHAVEWFFFLLNNKVAKLYEKTFGLIMNILSRNGNVEKCKEVMELMRNEQVPLNVFHFSMMMKALIKANRLSEAISLLEDMERHGVQPDGTIFSTLLSACADCDAEEHGRKIHEIINSRGLLNDLNVNNSLINFYATRKDSETAQSLFEQMRRNKAPMDVITWNSMIKALILSDRLGEAAKLLQEMEKCNIQPNSVTFTTLLSGCAATKSFDIGQHMHWLIESKGFTDCTNVSNALLNFYIKCNRPELAETLFTEMLRDGKSTDIISWNYYLNALILSKKWNTAIDSIKEMEKRGVEPNSTTFVTLLNACTDNTRIEEGKHIYSMTQTTQKFSNNAAILNVAIRFFESCGDNESALAIYENKMNPREVFSETWHCITRSMIACNKLSSAISAIESHKKTGLKVDHNLLITMVHACTMAKSLEYGKRVHKLATSKGISNCLPLNNALINFYVQLNDIESAISLLNNMLQLHAKGKPFSFNTESYNYILEGYSQRGLITKILPLFKGMVANGIKPTEQTFTSILRACTIGESIDGHTEKALSIYNDMERFFGVKPTREHATLLLDLLIKEKRYNEAEMVIMNGPLAHDHASWLAVLLNACQGVDTERADKIRNLLKEGTITNECKDGKQ</sequence>
<feature type="domain" description="Pentatricopeptide repeat-containing protein-mitochondrial" evidence="3">
    <location>
        <begin position="207"/>
        <end position="331"/>
    </location>
</feature>
<feature type="repeat" description="PPR" evidence="2">
    <location>
        <begin position="445"/>
        <end position="479"/>
    </location>
</feature>
<feature type="repeat" description="PPR" evidence="2">
    <location>
        <begin position="660"/>
        <end position="694"/>
    </location>
</feature>
<comment type="caution">
    <text evidence="4">The sequence shown here is derived from an EMBL/GenBank/DDBJ whole genome shotgun (WGS) entry which is preliminary data.</text>
</comment>
<feature type="repeat" description="PPR" evidence="2">
    <location>
        <begin position="340"/>
        <end position="374"/>
    </location>
</feature>
<dbReference type="OMA" id="GICCDNI"/>
<dbReference type="Proteomes" id="UP000444721">
    <property type="component" value="Unassembled WGS sequence"/>
</dbReference>
<reference evidence="4 5" key="1">
    <citation type="journal article" date="2019" name="Sci. Rep.">
        <title>Nanopore sequencing improves the draft genome of the human pathogenic amoeba Naegleria fowleri.</title>
        <authorList>
            <person name="Liechti N."/>
            <person name="Schurch N."/>
            <person name="Bruggmann R."/>
            <person name="Wittwer M."/>
        </authorList>
    </citation>
    <scope>NUCLEOTIDE SEQUENCE [LARGE SCALE GENOMIC DNA]</scope>
    <source>
        <strain evidence="4 5">ATCC 30894</strain>
    </source>
</reference>
<dbReference type="EMBL" id="VFQX01000022">
    <property type="protein sequence ID" value="KAF0979787.1"/>
    <property type="molecule type" value="Genomic_DNA"/>
</dbReference>
<protein>
    <recommendedName>
        <fullName evidence="3">Pentatricopeptide repeat-containing protein-mitochondrial domain-containing protein</fullName>
    </recommendedName>
</protein>
<dbReference type="PANTHER" id="PTHR47926:SF347">
    <property type="entry name" value="PENTATRICOPEPTIDE REPEAT-CONTAINING PROTEIN"/>
    <property type="match status" value="1"/>
</dbReference>
<dbReference type="GeneID" id="68108158"/>
<dbReference type="AlphaFoldDB" id="A0A6A5BRI4"/>
<feature type="repeat" description="PPR" evidence="2">
    <location>
        <begin position="235"/>
        <end position="269"/>
    </location>
</feature>
<dbReference type="RefSeq" id="XP_044564500.1">
    <property type="nucleotide sequence ID" value="XM_044713354.1"/>
</dbReference>
<evidence type="ECO:0000313" key="5">
    <source>
        <dbReference type="Proteomes" id="UP000444721"/>
    </source>
</evidence>
<evidence type="ECO:0000313" key="4">
    <source>
        <dbReference type="EMBL" id="KAF0979787.1"/>
    </source>
</evidence>
<organism evidence="4 5">
    <name type="scientific">Naegleria fowleri</name>
    <name type="common">Brain eating amoeba</name>
    <dbReference type="NCBI Taxonomy" id="5763"/>
    <lineage>
        <taxon>Eukaryota</taxon>
        <taxon>Discoba</taxon>
        <taxon>Heterolobosea</taxon>
        <taxon>Tetramitia</taxon>
        <taxon>Eutetramitia</taxon>
        <taxon>Vahlkampfiidae</taxon>
        <taxon>Naegleria</taxon>
    </lineage>
</organism>
<dbReference type="Gene3D" id="1.25.40.10">
    <property type="entry name" value="Tetratricopeptide repeat domain"/>
    <property type="match status" value="5"/>
</dbReference>
<dbReference type="VEuPathDB" id="AmoebaDB:NF0109140"/>
<evidence type="ECO:0000256" key="2">
    <source>
        <dbReference type="PROSITE-ProRule" id="PRU00708"/>
    </source>
</evidence>
<dbReference type="InterPro" id="IPR046960">
    <property type="entry name" value="PPR_At4g14850-like_plant"/>
</dbReference>
<dbReference type="Pfam" id="PF23276">
    <property type="entry name" value="TPR_24"/>
    <property type="match status" value="1"/>
</dbReference>
<dbReference type="VEuPathDB" id="AmoebaDB:NfTy_050520"/>
<dbReference type="InterPro" id="IPR002885">
    <property type="entry name" value="PPR_rpt"/>
</dbReference>
<evidence type="ECO:0000259" key="3">
    <source>
        <dbReference type="Pfam" id="PF23276"/>
    </source>
</evidence>
<accession>A0A6A5BRI4</accession>
<dbReference type="Pfam" id="PF01535">
    <property type="entry name" value="PPR"/>
    <property type="match status" value="2"/>
</dbReference>
<keyword evidence="1" id="KW-0677">Repeat</keyword>
<dbReference type="InterPro" id="IPR011990">
    <property type="entry name" value="TPR-like_helical_dom_sf"/>
</dbReference>